<name>A0A9X2LLK9_9ACTN</name>
<dbReference type="Proteomes" id="UP001142374">
    <property type="component" value="Unassembled WGS sequence"/>
</dbReference>
<keyword evidence="1" id="KW-0067">ATP-binding</keyword>
<reference evidence="1" key="1">
    <citation type="submission" date="2022-06" db="EMBL/GenBank/DDBJ databases">
        <title>WGS of actinobacteria.</title>
        <authorList>
            <person name="Thawai C."/>
        </authorList>
    </citation>
    <scope>NUCLEOTIDE SEQUENCE</scope>
    <source>
        <strain evidence="1">AA8</strain>
    </source>
</reference>
<keyword evidence="2" id="KW-1185">Reference proteome</keyword>
<protein>
    <submittedName>
        <fullName evidence="1">ATP-binding protein</fullName>
    </submittedName>
</protein>
<dbReference type="AlphaFoldDB" id="A0A9X2LLK9"/>
<gene>
    <name evidence="1" type="ORF">NQU55_25405</name>
</gene>
<evidence type="ECO:0000313" key="1">
    <source>
        <dbReference type="EMBL" id="MCQ8773077.1"/>
    </source>
</evidence>
<dbReference type="InterPro" id="IPR027417">
    <property type="entry name" value="P-loop_NTPase"/>
</dbReference>
<sequence length="176" mass="19314">MTFPDLANELGNRRTLVLDGCDGVGKTTMANDLAARYGFTVVHSLRTPDHQDLPDRYRTLLTQPGLLALDRCFLSELVYGPLLRGTSRLSWAQVIDLADTVTARQGLFIHLTTTPDLVHQRLLHRDGTAPAKDEISELLAGYTRVFEALSSYAPVLTIDTAHTTLLPPSNISKTSA</sequence>
<dbReference type="EMBL" id="JANIID010000027">
    <property type="protein sequence ID" value="MCQ8773077.1"/>
    <property type="molecule type" value="Genomic_DNA"/>
</dbReference>
<organism evidence="1 2">
    <name type="scientific">Streptomyces telluris</name>
    <dbReference type="NCBI Taxonomy" id="2720021"/>
    <lineage>
        <taxon>Bacteria</taxon>
        <taxon>Bacillati</taxon>
        <taxon>Actinomycetota</taxon>
        <taxon>Actinomycetes</taxon>
        <taxon>Kitasatosporales</taxon>
        <taxon>Streptomycetaceae</taxon>
        <taxon>Streptomyces</taxon>
    </lineage>
</organism>
<dbReference type="GO" id="GO:0005524">
    <property type="term" value="F:ATP binding"/>
    <property type="evidence" value="ECO:0007669"/>
    <property type="project" value="UniProtKB-KW"/>
</dbReference>
<accession>A0A9X2LLK9</accession>
<dbReference type="SUPFAM" id="SSF52540">
    <property type="entry name" value="P-loop containing nucleoside triphosphate hydrolases"/>
    <property type="match status" value="1"/>
</dbReference>
<proteinExistence type="predicted"/>
<comment type="caution">
    <text evidence="1">The sequence shown here is derived from an EMBL/GenBank/DDBJ whole genome shotgun (WGS) entry which is preliminary data.</text>
</comment>
<dbReference type="Gene3D" id="3.40.50.300">
    <property type="entry name" value="P-loop containing nucleotide triphosphate hydrolases"/>
    <property type="match status" value="1"/>
</dbReference>
<evidence type="ECO:0000313" key="2">
    <source>
        <dbReference type="Proteomes" id="UP001142374"/>
    </source>
</evidence>
<keyword evidence="1" id="KW-0547">Nucleotide-binding</keyword>
<dbReference type="RefSeq" id="WP_168096245.1">
    <property type="nucleotide sequence ID" value="NZ_JAATER010000603.1"/>
</dbReference>